<dbReference type="InterPro" id="IPR014721">
    <property type="entry name" value="Ribsml_uS5_D2-typ_fold_subgr"/>
</dbReference>
<dbReference type="Gene3D" id="3.30.1370.100">
    <property type="entry name" value="MutL, C-terminal domain, regulatory subdomain"/>
    <property type="match status" value="1"/>
</dbReference>
<dbReference type="GO" id="GO:0006298">
    <property type="term" value="P:mismatch repair"/>
    <property type="evidence" value="ECO:0007669"/>
    <property type="project" value="UniProtKB-UniRule"/>
</dbReference>
<dbReference type="PANTHER" id="PTHR10073:SF12">
    <property type="entry name" value="DNA MISMATCH REPAIR PROTEIN MLH1"/>
    <property type="match status" value="1"/>
</dbReference>
<dbReference type="SMART" id="SM00853">
    <property type="entry name" value="MutL_C"/>
    <property type="match status" value="1"/>
</dbReference>
<accession>A0A4R8HAG8</accession>
<feature type="domain" description="MutL C-terminal dimerisation" evidence="6">
    <location>
        <begin position="460"/>
        <end position="603"/>
    </location>
</feature>
<dbReference type="Gene3D" id="3.30.565.10">
    <property type="entry name" value="Histidine kinase-like ATPase, C-terminal domain"/>
    <property type="match status" value="1"/>
</dbReference>
<dbReference type="InterPro" id="IPR002099">
    <property type="entry name" value="MutL/Mlh/PMS"/>
</dbReference>
<dbReference type="GO" id="GO:0016887">
    <property type="term" value="F:ATP hydrolysis activity"/>
    <property type="evidence" value="ECO:0007669"/>
    <property type="project" value="InterPro"/>
</dbReference>
<dbReference type="GO" id="GO:0140664">
    <property type="term" value="F:ATP-dependent DNA damage sensor activity"/>
    <property type="evidence" value="ECO:0007669"/>
    <property type="project" value="InterPro"/>
</dbReference>
<keyword evidence="3 4" id="KW-0234">DNA repair</keyword>
<gene>
    <name evidence="4" type="primary">mutL</name>
    <name evidence="8" type="ORF">C7959_103146</name>
</gene>
<dbReference type="Proteomes" id="UP000295832">
    <property type="component" value="Unassembled WGS sequence"/>
</dbReference>
<feature type="region of interest" description="Disordered" evidence="5">
    <location>
        <begin position="342"/>
        <end position="391"/>
    </location>
</feature>
<dbReference type="SUPFAM" id="SSF55874">
    <property type="entry name" value="ATPase domain of HSP90 chaperone/DNA topoisomerase II/histidine kinase"/>
    <property type="match status" value="1"/>
</dbReference>
<dbReference type="NCBIfam" id="TIGR00585">
    <property type="entry name" value="mutl"/>
    <property type="match status" value="1"/>
</dbReference>
<dbReference type="InterPro" id="IPR020568">
    <property type="entry name" value="Ribosomal_Su5_D2-typ_SF"/>
</dbReference>
<proteinExistence type="inferred from homology"/>
<dbReference type="PROSITE" id="PS00058">
    <property type="entry name" value="DNA_MISMATCH_REPAIR_1"/>
    <property type="match status" value="1"/>
</dbReference>
<dbReference type="InterPro" id="IPR042120">
    <property type="entry name" value="MutL_C_dimsub"/>
</dbReference>
<dbReference type="Gene3D" id="3.30.230.10">
    <property type="match status" value="1"/>
</dbReference>
<dbReference type="InterPro" id="IPR037198">
    <property type="entry name" value="MutL_C_sf"/>
</dbReference>
<dbReference type="InterPro" id="IPR014790">
    <property type="entry name" value="MutL_C"/>
</dbReference>
<dbReference type="Pfam" id="PF01119">
    <property type="entry name" value="DNA_mis_repair"/>
    <property type="match status" value="1"/>
</dbReference>
<dbReference type="InterPro" id="IPR020667">
    <property type="entry name" value="DNA_mismatch_repair_MutL"/>
</dbReference>
<evidence type="ECO:0000256" key="1">
    <source>
        <dbReference type="ARBA" id="ARBA00006082"/>
    </source>
</evidence>
<dbReference type="SMART" id="SM01340">
    <property type="entry name" value="DNA_mis_repair"/>
    <property type="match status" value="1"/>
</dbReference>
<evidence type="ECO:0000256" key="4">
    <source>
        <dbReference type="HAMAP-Rule" id="MF_00149"/>
    </source>
</evidence>
<dbReference type="SUPFAM" id="SSF54211">
    <property type="entry name" value="Ribosomal protein S5 domain 2-like"/>
    <property type="match status" value="1"/>
</dbReference>
<dbReference type="AlphaFoldDB" id="A0A4R8HAG8"/>
<comment type="similarity">
    <text evidence="1 4">Belongs to the DNA mismatch repair MutL/HexB family.</text>
</comment>
<reference evidence="8 9" key="1">
    <citation type="submission" date="2019-03" db="EMBL/GenBank/DDBJ databases">
        <title>Subsurface microbial communities from deep shales in Ohio and West Virginia, USA.</title>
        <authorList>
            <person name="Wrighton K."/>
        </authorList>
    </citation>
    <scope>NUCLEOTIDE SEQUENCE [LARGE SCALE GENOMIC DNA]</scope>
    <source>
        <strain evidence="8 9">MSL 6dP</strain>
    </source>
</reference>
<dbReference type="PANTHER" id="PTHR10073">
    <property type="entry name" value="DNA MISMATCH REPAIR PROTEIN MLH, PMS, MUTL"/>
    <property type="match status" value="1"/>
</dbReference>
<comment type="caution">
    <text evidence="8">The sequence shown here is derived from an EMBL/GenBank/DDBJ whole genome shotgun (WGS) entry which is preliminary data.</text>
</comment>
<dbReference type="RefSeq" id="WP_134114982.1">
    <property type="nucleotide sequence ID" value="NZ_SOEG01000003.1"/>
</dbReference>
<dbReference type="CDD" id="cd00782">
    <property type="entry name" value="MutL_Trans"/>
    <property type="match status" value="1"/>
</dbReference>
<sequence length="645" mass="72873">MGKVKVLPENVANKIAAGEVVERPASVVKELVENSIDAGSTKIEVKIKNGGKDWIQVIDNGEGMSPEDAKLSFERHATSKVEKANDLFALRTLGFRGEALPSISAVSRLSLTTRTEDSLSGLKLRLVGGEIEKEESCGAAVGTNIIVKDLFFNTPVRYKYLKQTSTEIGHISDIVNRLSLSYPKIAFYLEHNGRKILETTGNGNLLDVIFNIYGRQVAKGMLEVDYSDDYMELKGYVSKPSITRASRKHQSYFVNGRYVKSALMSKAVQEAYHTLLTIHRNPIVILSLKLNPILVDVNVHPTKLEAKFSRGSVVYDLVKKGVSQAIKASDLVPELKLNKKNNKSDAEEKYTQNELDLDSKSSNQKEEARKDIRVSKSKKESKQNYSFISPKSNKESKEIRIKKIDKLYNVEDLKLESDDLKQEETKSKIKAEVIEDTMVKEDKPEYDQEFAAEEELNLIPIGQIHQTYIVAQGLDGMYIIDQHAAHERVRYEELLTQFKSGEVKTQELLIPLNLELTHQEVELLNENKEEIEALGFSIENFGGSSYIVRGVPVGLYNLKDQQLILDCIDKLLDEKEVGEAYKLVENIIIMISCKTAIKAGDKLSLREMNKLIDDMERYEVTNCPHGRPVMMHLSKKELEKEFKRI</sequence>
<evidence type="ECO:0000313" key="8">
    <source>
        <dbReference type="EMBL" id="TDX53293.1"/>
    </source>
</evidence>
<dbReference type="InterPro" id="IPR042121">
    <property type="entry name" value="MutL_C_regsub"/>
</dbReference>
<dbReference type="Gene3D" id="3.30.1540.20">
    <property type="entry name" value="MutL, C-terminal domain, dimerisation subdomain"/>
    <property type="match status" value="1"/>
</dbReference>
<evidence type="ECO:0000259" key="6">
    <source>
        <dbReference type="SMART" id="SM00853"/>
    </source>
</evidence>
<dbReference type="CDD" id="cd16926">
    <property type="entry name" value="HATPase_MutL-MLH-PMS-like"/>
    <property type="match status" value="1"/>
</dbReference>
<feature type="domain" description="DNA mismatch repair protein S5" evidence="7">
    <location>
        <begin position="209"/>
        <end position="327"/>
    </location>
</feature>
<evidence type="ECO:0000256" key="5">
    <source>
        <dbReference type="SAM" id="MobiDB-lite"/>
    </source>
</evidence>
<dbReference type="HAMAP" id="MF_00149">
    <property type="entry name" value="DNA_mis_repair"/>
    <property type="match status" value="1"/>
</dbReference>
<evidence type="ECO:0000313" key="9">
    <source>
        <dbReference type="Proteomes" id="UP000295832"/>
    </source>
</evidence>
<dbReference type="InterPro" id="IPR038973">
    <property type="entry name" value="MutL/Mlh/Pms-like"/>
</dbReference>
<name>A0A4R8HAG8_9FIRM</name>
<feature type="compositionally biased region" description="Basic and acidic residues" evidence="5">
    <location>
        <begin position="342"/>
        <end position="382"/>
    </location>
</feature>
<evidence type="ECO:0000259" key="7">
    <source>
        <dbReference type="SMART" id="SM01340"/>
    </source>
</evidence>
<keyword evidence="2 4" id="KW-0227">DNA damage</keyword>
<dbReference type="InterPro" id="IPR014762">
    <property type="entry name" value="DNA_mismatch_repair_CS"/>
</dbReference>
<dbReference type="EMBL" id="SOEG01000003">
    <property type="protein sequence ID" value="TDX53293.1"/>
    <property type="molecule type" value="Genomic_DNA"/>
</dbReference>
<dbReference type="SUPFAM" id="SSF118116">
    <property type="entry name" value="DNA mismatch repair protein MutL"/>
    <property type="match status" value="1"/>
</dbReference>
<dbReference type="FunFam" id="3.30.565.10:FF:000003">
    <property type="entry name" value="DNA mismatch repair endonuclease MutL"/>
    <property type="match status" value="1"/>
</dbReference>
<dbReference type="Pfam" id="PF13589">
    <property type="entry name" value="HATPase_c_3"/>
    <property type="match status" value="1"/>
</dbReference>
<evidence type="ECO:0000256" key="3">
    <source>
        <dbReference type="ARBA" id="ARBA00023204"/>
    </source>
</evidence>
<dbReference type="STRING" id="926561.GCA_000379025_01811"/>
<organism evidence="8 9">
    <name type="scientific">Orenia marismortui</name>
    <dbReference type="NCBI Taxonomy" id="46469"/>
    <lineage>
        <taxon>Bacteria</taxon>
        <taxon>Bacillati</taxon>
        <taxon>Bacillota</taxon>
        <taxon>Clostridia</taxon>
        <taxon>Halanaerobiales</taxon>
        <taxon>Halobacteroidaceae</taxon>
        <taxon>Orenia</taxon>
    </lineage>
</organism>
<dbReference type="InterPro" id="IPR013507">
    <property type="entry name" value="DNA_mismatch_S5_2-like"/>
</dbReference>
<dbReference type="GO" id="GO:0005524">
    <property type="term" value="F:ATP binding"/>
    <property type="evidence" value="ECO:0007669"/>
    <property type="project" value="InterPro"/>
</dbReference>
<comment type="function">
    <text evidence="4">This protein is involved in the repair of mismatches in DNA. It is required for dam-dependent methyl-directed DNA mismatch repair. May act as a 'molecular matchmaker', a protein that promotes the formation of a stable complex between two or more DNA-binding proteins in an ATP-dependent manner without itself being part of a final effector complex.</text>
</comment>
<protein>
    <recommendedName>
        <fullName evidence="4">DNA mismatch repair protein MutL</fullName>
    </recommendedName>
</protein>
<dbReference type="InterPro" id="IPR036890">
    <property type="entry name" value="HATPase_C_sf"/>
</dbReference>
<keyword evidence="9" id="KW-1185">Reference proteome</keyword>
<evidence type="ECO:0000256" key="2">
    <source>
        <dbReference type="ARBA" id="ARBA00022763"/>
    </source>
</evidence>
<dbReference type="GO" id="GO:0030983">
    <property type="term" value="F:mismatched DNA binding"/>
    <property type="evidence" value="ECO:0007669"/>
    <property type="project" value="InterPro"/>
</dbReference>
<dbReference type="GO" id="GO:0032300">
    <property type="term" value="C:mismatch repair complex"/>
    <property type="evidence" value="ECO:0007669"/>
    <property type="project" value="InterPro"/>
</dbReference>
<dbReference type="Pfam" id="PF08676">
    <property type="entry name" value="MutL_C"/>
    <property type="match status" value="1"/>
</dbReference>